<evidence type="ECO:0000256" key="1">
    <source>
        <dbReference type="SAM" id="Phobius"/>
    </source>
</evidence>
<name>A0A7K4C015_9ARCH</name>
<proteinExistence type="predicted"/>
<keyword evidence="1" id="KW-0812">Transmembrane</keyword>
<dbReference type="Proteomes" id="UP000526302">
    <property type="component" value="Unassembled WGS sequence"/>
</dbReference>
<protein>
    <submittedName>
        <fullName evidence="2">Uncharacterized protein</fullName>
    </submittedName>
</protein>
<reference evidence="2 3" key="1">
    <citation type="journal article" date="2020" name="Biotechnol. Biofuels">
        <title>New insights from the biogas microbiome by comprehensive genome-resolved metagenomics of nearly 1600 species originating from multiple anaerobic digesters.</title>
        <authorList>
            <person name="Campanaro S."/>
            <person name="Treu L."/>
            <person name="Rodriguez-R L.M."/>
            <person name="Kovalovszki A."/>
            <person name="Ziels R.M."/>
            <person name="Maus I."/>
            <person name="Zhu X."/>
            <person name="Kougias P.G."/>
            <person name="Basile A."/>
            <person name="Luo G."/>
            <person name="Schluter A."/>
            <person name="Konstantinidis K.T."/>
            <person name="Angelidaki I."/>
        </authorList>
    </citation>
    <scope>NUCLEOTIDE SEQUENCE [LARGE SCALE GENOMIC DNA]</scope>
    <source>
        <strain evidence="2">AS22ysBPME_79</strain>
    </source>
</reference>
<organism evidence="2 3">
    <name type="scientific">Candidatus Iainarchaeum sp</name>
    <dbReference type="NCBI Taxonomy" id="3101447"/>
    <lineage>
        <taxon>Archaea</taxon>
        <taxon>Candidatus Iainarchaeota</taxon>
        <taxon>Candidatus Iainarchaeia</taxon>
        <taxon>Candidatus Iainarchaeales</taxon>
        <taxon>Candidatus Iainarchaeaceae</taxon>
        <taxon>Candidatus Iainarchaeum</taxon>
    </lineage>
</organism>
<sequence length="475" mass="54045">MKKFIYKKKPNTKGFNLFSSVVAAVLIMSGVVLVNILISTEEKTSNQIYLMVNSFRLNDAASLARADSLQNFNYYFRDSMENWLAIDKTRLNDYGGHPLINKNNYNNWDLMVRNFEKVILLKDTGGNTAIGFDAAINAVAKNTVEKFRESYYGRYHITLKDEERTAIENIKFVIKEALQESTNDNESFFEVIECDLEECEGGSFYFNIPLDKISDESYEKLPRIIVKDTVTNEEIRTPILPKSRLRIYVPLRIFKALHLSMKRADEIFTNADSDLSEAQLGFCDDGCVPRKNPVEELEGSWTKNCPTDTTDNITQELHLPMQLGNYANNYIVGGSQFGQLPLNYFSISKICSISLPETDNQEVFSDFYNYQTEPNNGLLTINGRVENCPYQKINAIVGIYSTKEIAGSAEKMYCSKIQNVQIDLTYRETNKNYIMKGEELFHKIRIVTGPYDIPGDIQNPPKCNSGGGGNYCKPQ</sequence>
<gene>
    <name evidence="2" type="ORF">GX950_03485</name>
</gene>
<keyword evidence="1" id="KW-1133">Transmembrane helix</keyword>
<evidence type="ECO:0000313" key="3">
    <source>
        <dbReference type="Proteomes" id="UP000526302"/>
    </source>
</evidence>
<accession>A0A7K4C015</accession>
<dbReference type="AlphaFoldDB" id="A0A7K4C015"/>
<feature type="transmembrane region" description="Helical" evidence="1">
    <location>
        <begin position="15"/>
        <end position="38"/>
    </location>
</feature>
<dbReference type="EMBL" id="JAAZKV010000028">
    <property type="protein sequence ID" value="NMA44844.1"/>
    <property type="molecule type" value="Genomic_DNA"/>
</dbReference>
<keyword evidence="1" id="KW-0472">Membrane</keyword>
<comment type="caution">
    <text evidence="2">The sequence shown here is derived from an EMBL/GenBank/DDBJ whole genome shotgun (WGS) entry which is preliminary data.</text>
</comment>
<evidence type="ECO:0000313" key="2">
    <source>
        <dbReference type="EMBL" id="NMA44844.1"/>
    </source>
</evidence>